<dbReference type="PANTHER" id="PTHR39184:SF1">
    <property type="entry name" value="PBSX PHAGE TERMINASE LARGE SUBUNIT"/>
    <property type="match status" value="1"/>
</dbReference>
<dbReference type="PANTHER" id="PTHR39184">
    <property type="match status" value="1"/>
</dbReference>
<dbReference type="EMBL" id="BK014985">
    <property type="protein sequence ID" value="DAD85603.1"/>
    <property type="molecule type" value="Genomic_DNA"/>
</dbReference>
<dbReference type="InterPro" id="IPR052380">
    <property type="entry name" value="Viral_DNA_packaging_terminase"/>
</dbReference>
<sequence length="482" mass="55935">MQQRRMSGVTRMYEKLKTLKDKLQKMKTNRANRQIGQTFHFSPFSRKQKQVLTWWCKESPVHDMDGVIADGAIRSGKTISMSLSFVMWAMSTFTGQNFAMCGKTIGSFRRNVLFWLKLMLRSRGYSITDHRADNLLTIRKDGKENYFYIFGGKDERSQDLIQGITLAGVFFDEVALMPESFVNQATGRCSVKGSKFWFNCNPDGPYHWFKQNWIDKSTGYLGKEETARRMQQAAAEGKDPGLKDILYLHFTMDDNLSLDEEIKARYRSMYVGVFFKRYIMGLWAAAEGIIYDMFDENKHVQDIKDFYQLLINGNRYVSCDYGTQNATVFLLWNKGTNGKWYCIREYYYSGRDKGKQKTDSEYADDLKEWLDGTKIKAIIVDPSAASFIAELRKRGYKVLKANNDVLDGIRLVGMLLNLQKIVFASSCKETIKEFASYIWDEKALERGEDKPVKQFDHCCDAVRYLCSTIIGRKAARFREIRR</sequence>
<accession>A0A8S5MUH6</accession>
<proteinExistence type="predicted"/>
<dbReference type="InterPro" id="IPR027417">
    <property type="entry name" value="P-loop_NTPase"/>
</dbReference>
<organism evidence="1">
    <name type="scientific">Myoviridae sp. ctino4</name>
    <dbReference type="NCBI Taxonomy" id="2826686"/>
    <lineage>
        <taxon>Viruses</taxon>
        <taxon>Duplodnaviria</taxon>
        <taxon>Heunggongvirae</taxon>
        <taxon>Uroviricota</taxon>
        <taxon>Caudoviricetes</taxon>
    </lineage>
</organism>
<name>A0A8S5MUH6_9CAUD</name>
<dbReference type="InterPro" id="IPR006437">
    <property type="entry name" value="Phage_terminase_lsu"/>
</dbReference>
<protein>
    <submittedName>
        <fullName evidence="1">Large terminase</fullName>
    </submittedName>
</protein>
<reference evidence="1" key="1">
    <citation type="journal article" date="2021" name="Proc. Natl. Acad. Sci. U.S.A.">
        <title>A Catalog of Tens of Thousands of Viruses from Human Metagenomes Reveals Hidden Associations with Chronic Diseases.</title>
        <authorList>
            <person name="Tisza M.J."/>
            <person name="Buck C.B."/>
        </authorList>
    </citation>
    <scope>NUCLEOTIDE SEQUENCE</scope>
    <source>
        <strain evidence="1">Ctino4</strain>
    </source>
</reference>
<dbReference type="NCBIfam" id="TIGR01547">
    <property type="entry name" value="phage_term_2"/>
    <property type="match status" value="1"/>
</dbReference>
<dbReference type="Pfam" id="PF03237">
    <property type="entry name" value="Terminase_6N"/>
    <property type="match status" value="1"/>
</dbReference>
<evidence type="ECO:0000313" key="1">
    <source>
        <dbReference type="EMBL" id="DAD85603.1"/>
    </source>
</evidence>
<dbReference type="Gene3D" id="3.40.50.300">
    <property type="entry name" value="P-loop containing nucleotide triphosphate hydrolases"/>
    <property type="match status" value="1"/>
</dbReference>
<dbReference type="Gene3D" id="3.30.420.280">
    <property type="match status" value="1"/>
</dbReference>